<keyword evidence="6" id="KW-1185">Reference proteome</keyword>
<dbReference type="RefSeq" id="WP_277718583.1">
    <property type="nucleotide sequence ID" value="NZ_CP110533.1"/>
</dbReference>
<dbReference type="PANTHER" id="PTHR31339">
    <property type="entry name" value="PECTIN LYASE-RELATED"/>
    <property type="match status" value="1"/>
</dbReference>
<dbReference type="InterPro" id="IPR051801">
    <property type="entry name" value="GH28_Enzymes"/>
</dbReference>
<dbReference type="InterPro" id="IPR012334">
    <property type="entry name" value="Pectin_lyas_fold"/>
</dbReference>
<evidence type="ECO:0000256" key="4">
    <source>
        <dbReference type="RuleBase" id="RU361169"/>
    </source>
</evidence>
<sequence>MKISLDNAPLDRSGNTVLTAQLQQLIDEIASAGGGTLVVTPGIWLTGTLVLPSHFTLHLEAGACLRASANPADYQHSETVTLAEMSNMALLYARGGQHITLSGEGKIDGDAASWFSSEADDQGYRQPKSQRPRLVVFEGCEQVRLQDITLHNSPMWTAHLVSCNRVFVRNITIDNDLALANTDALDIDSCQHVHISDSYFSAADDGICLKTTRKPAPLQQPIRNVTVNNCIVRSKSCAIKIGTETFADIENITVSNCTIFESNRGIGLVSRDGGRFQRLVFSNILFDCRHGHPCHWGKADPIYISVRHRAPEVQPGTIENVIFSNLAGHAEGAINLHSDTPGNIRDVMFNGLCVEQCLSDSQEQGFYDIRPPCNPARPTGMGLDNAYNINPSTGRAHGVEPYPGGMPVFYANGVSGLRLCATHLCRPVPLPAGWNAEKTVLLNVQNLITDSACA</sequence>
<dbReference type="InterPro" id="IPR000743">
    <property type="entry name" value="Glyco_hydro_28"/>
</dbReference>
<keyword evidence="2 4" id="KW-0378">Hydrolase</keyword>
<dbReference type="SMART" id="SM00710">
    <property type="entry name" value="PbH1"/>
    <property type="match status" value="5"/>
</dbReference>
<evidence type="ECO:0000256" key="1">
    <source>
        <dbReference type="ARBA" id="ARBA00008834"/>
    </source>
</evidence>
<evidence type="ECO:0000256" key="3">
    <source>
        <dbReference type="ARBA" id="ARBA00023295"/>
    </source>
</evidence>
<dbReference type="PANTHER" id="PTHR31339:SF0">
    <property type="entry name" value="PECTIN LYASE-LIKE SUPERFAMILY PROTEIN"/>
    <property type="match status" value="1"/>
</dbReference>
<gene>
    <name evidence="5" type="ORF">OM418_07780</name>
</gene>
<dbReference type="EMBL" id="CP110533">
    <property type="protein sequence ID" value="WFC84098.1"/>
    <property type="molecule type" value="Genomic_DNA"/>
</dbReference>
<evidence type="ECO:0000256" key="2">
    <source>
        <dbReference type="ARBA" id="ARBA00022801"/>
    </source>
</evidence>
<dbReference type="InterPro" id="IPR011050">
    <property type="entry name" value="Pectin_lyase_fold/virulence"/>
</dbReference>
<protein>
    <submittedName>
        <fullName evidence="5">Glycoside hydrolase family 28 protein</fullName>
    </submittedName>
</protein>
<name>A0ABY8E4L4_9ENTR</name>
<evidence type="ECO:0000313" key="6">
    <source>
        <dbReference type="Proteomes" id="UP001219309"/>
    </source>
</evidence>
<dbReference type="InterPro" id="IPR006626">
    <property type="entry name" value="PbH1"/>
</dbReference>
<keyword evidence="3 4" id="KW-0326">Glycosidase</keyword>
<organism evidence="5 6">
    <name type="scientific">Enterobacter quasiroggenkampii</name>
    <dbReference type="NCBI Taxonomy" id="2497436"/>
    <lineage>
        <taxon>Bacteria</taxon>
        <taxon>Pseudomonadati</taxon>
        <taxon>Pseudomonadota</taxon>
        <taxon>Gammaproteobacteria</taxon>
        <taxon>Enterobacterales</taxon>
        <taxon>Enterobacteriaceae</taxon>
        <taxon>Enterobacter</taxon>
    </lineage>
</organism>
<dbReference type="SUPFAM" id="SSF51126">
    <property type="entry name" value="Pectin lyase-like"/>
    <property type="match status" value="1"/>
</dbReference>
<dbReference type="Pfam" id="PF00295">
    <property type="entry name" value="Glyco_hydro_28"/>
    <property type="match status" value="1"/>
</dbReference>
<evidence type="ECO:0000313" key="5">
    <source>
        <dbReference type="EMBL" id="WFC84098.1"/>
    </source>
</evidence>
<comment type="similarity">
    <text evidence="1 4">Belongs to the glycosyl hydrolase 28 family.</text>
</comment>
<dbReference type="GO" id="GO:0016787">
    <property type="term" value="F:hydrolase activity"/>
    <property type="evidence" value="ECO:0007669"/>
    <property type="project" value="UniProtKB-KW"/>
</dbReference>
<proteinExistence type="inferred from homology"/>
<reference evidence="5 6" key="1">
    <citation type="submission" date="2022-10" db="EMBL/GenBank/DDBJ databases">
        <title>Dissemination of Carbapenem-producing Enterobacteriaceae in the natural water sources, Central Thailand.</title>
        <authorList>
            <person name="Songsaeng W."/>
            <person name="Prapasarakul N."/>
            <person name="Am-In N."/>
            <person name="Wongsurawat T."/>
            <person name="Sirichokchatchawan W."/>
        </authorList>
    </citation>
    <scope>NUCLEOTIDE SEQUENCE [LARGE SCALE GENOMIC DNA]</scope>
    <source>
        <strain evidence="5 6">WS12-3</strain>
    </source>
</reference>
<accession>A0ABY8E4L4</accession>
<dbReference type="Gene3D" id="2.160.20.10">
    <property type="entry name" value="Single-stranded right-handed beta-helix, Pectin lyase-like"/>
    <property type="match status" value="1"/>
</dbReference>
<dbReference type="Proteomes" id="UP001219309">
    <property type="component" value="Chromosome"/>
</dbReference>